<sequence length="413" mass="49056">MSDNPFTSAPFTSLWLKHFSPMVSKANFDFIPDLSFIKHKTLPLYTNIGKNNTKGICYTINHNESDYRKKVFLIYDVPEYLNNSSNFKKKQLAINKIMQYPGFLIDFNQYENLDDYLKKSFSKHGRYKLKKNRIRLNASFDVSTKMYYGQITAEEHAKIFTKFKDLLIKRFSQKKITNNNLNPKEWEFFIEVSLQMILEKKACLFVVYNEDVPIAITLNFVKGKILFDAITVFNTDYSKFNLGYINIMYLIEWCMKSGFTILDFSKGYFDYKKRWGNQIYSFEYHILYDKGYLPAIVIAHFLSSYFKLKQKLREWKVNVFLHRSAFFLKAGSRKAKETNQFKILKLEELPKNELLNQIDVSAINNSNVVQHLFDFLYLNSEHIKNVSVYFEKENSSFFFKGEKKIQKVYPYKI</sequence>
<evidence type="ECO:0000313" key="2">
    <source>
        <dbReference type="EMBL" id="SNY95369.1"/>
    </source>
</evidence>
<organism evidence="2 3">
    <name type="scientific">Flagellimonas pacifica</name>
    <dbReference type="NCBI Taxonomy" id="1247520"/>
    <lineage>
        <taxon>Bacteria</taxon>
        <taxon>Pseudomonadati</taxon>
        <taxon>Bacteroidota</taxon>
        <taxon>Flavobacteriia</taxon>
        <taxon>Flavobacteriales</taxon>
        <taxon>Flavobacteriaceae</taxon>
        <taxon>Flagellimonas</taxon>
    </lineage>
</organism>
<reference evidence="3" key="1">
    <citation type="submission" date="2017-09" db="EMBL/GenBank/DDBJ databases">
        <authorList>
            <person name="Varghese N."/>
            <person name="Submissions S."/>
        </authorList>
    </citation>
    <scope>NUCLEOTIDE SEQUENCE [LARGE SCALE GENOMIC DNA]</scope>
    <source>
        <strain evidence="3">DSM 25885</strain>
    </source>
</reference>
<dbReference type="Pfam" id="PF13480">
    <property type="entry name" value="Acetyltransf_6"/>
    <property type="match status" value="1"/>
</dbReference>
<dbReference type="InterPro" id="IPR038740">
    <property type="entry name" value="BioF2-like_GNAT_dom"/>
</dbReference>
<dbReference type="Gene3D" id="3.40.630.30">
    <property type="match status" value="1"/>
</dbReference>
<evidence type="ECO:0000313" key="3">
    <source>
        <dbReference type="Proteomes" id="UP000219048"/>
    </source>
</evidence>
<dbReference type="AlphaFoldDB" id="A0A285ME05"/>
<dbReference type="GO" id="GO:0016740">
    <property type="term" value="F:transferase activity"/>
    <property type="evidence" value="ECO:0007669"/>
    <property type="project" value="UniProtKB-KW"/>
</dbReference>
<evidence type="ECO:0000259" key="1">
    <source>
        <dbReference type="Pfam" id="PF13480"/>
    </source>
</evidence>
<keyword evidence="3" id="KW-1185">Reference proteome</keyword>
<proteinExistence type="predicted"/>
<feature type="domain" description="BioF2-like acetyltransferase" evidence="1">
    <location>
        <begin position="126"/>
        <end position="273"/>
    </location>
</feature>
<accession>A0A285ME05</accession>
<gene>
    <name evidence="2" type="ORF">SAMN06265377_1037</name>
</gene>
<protein>
    <submittedName>
        <fullName evidence="2">Acetyltransferase (GNAT) domain-containing protein</fullName>
    </submittedName>
</protein>
<dbReference type="RefSeq" id="WP_097044673.1">
    <property type="nucleotide sequence ID" value="NZ_OBEH01000001.1"/>
</dbReference>
<dbReference type="EMBL" id="OBEH01000001">
    <property type="protein sequence ID" value="SNY95369.1"/>
    <property type="molecule type" value="Genomic_DNA"/>
</dbReference>
<dbReference type="SUPFAM" id="SSF55729">
    <property type="entry name" value="Acyl-CoA N-acyltransferases (Nat)"/>
    <property type="match status" value="1"/>
</dbReference>
<dbReference type="Proteomes" id="UP000219048">
    <property type="component" value="Unassembled WGS sequence"/>
</dbReference>
<dbReference type="InterPro" id="IPR016181">
    <property type="entry name" value="Acyl_CoA_acyltransferase"/>
</dbReference>
<dbReference type="OrthoDB" id="1422531at2"/>
<name>A0A285ME05_9FLAO</name>
<keyword evidence="2" id="KW-0808">Transferase</keyword>